<accession>A0A5A5RD63</accession>
<name>A0A5A5RD63_MICAE</name>
<reference evidence="1 2" key="1">
    <citation type="submission" date="2018-09" db="EMBL/GenBank/DDBJ databases">
        <title>Evolutionary history of phycoerythrin pigmentation in the water bloom-forming cyanobacterium Microcystis aeruginosa.</title>
        <authorList>
            <person name="Tanabe Y."/>
            <person name="Tanabe Y."/>
            <person name="Yamaguchi H."/>
        </authorList>
    </citation>
    <scope>NUCLEOTIDE SEQUENCE [LARGE SCALE GENOMIC DNA]</scope>
    <source>
        <strain evidence="1 2">NIES-2519</strain>
    </source>
</reference>
<dbReference type="Proteomes" id="UP000323569">
    <property type="component" value="Unassembled WGS sequence"/>
</dbReference>
<evidence type="ECO:0000313" key="1">
    <source>
        <dbReference type="EMBL" id="GCA72988.1"/>
    </source>
</evidence>
<sequence>MTGTGITLRLALGKNRPSPAPQFIAESLQSVEITQSDQSPSKFQLLFHADRTKVLSTDYELLRSPLLTPKNRVILTITLNGTPSILIDGFITQQELIHSQEFGAAMLSVTGEDVSIVMDLYECSTEYPNLGHIAIVELILAKYIPLLGLIIPEIFPATLPPYQSLQVDWVPQQNATDRAYLQQLAARHGYLFYMRPGPTFLSNIAYWGPPLRTGNPQPAMTVDMGPATNVESINFCYDALSPTLVYGFAQSDPLQPELSEDIPIVTTNSTRTPLSQSELQPLELSLPFIRTQQFTDPRLGPLDALAKAQAITDLSIDNVVVAQGQLNTLRYGHILQAPGIVGVRGVGYSYDGQYYVQSVTHKIARGNYQQKFTLTRSGLGSLTNFVQP</sequence>
<dbReference type="EMBL" id="BHVO01000164">
    <property type="protein sequence ID" value="GCA72988.1"/>
    <property type="molecule type" value="Genomic_DNA"/>
</dbReference>
<dbReference type="SUPFAM" id="SSF69279">
    <property type="entry name" value="Phage tail proteins"/>
    <property type="match status" value="1"/>
</dbReference>
<gene>
    <name evidence="1" type="ORF">MiYa_04546</name>
</gene>
<evidence type="ECO:0000313" key="2">
    <source>
        <dbReference type="Proteomes" id="UP000323569"/>
    </source>
</evidence>
<dbReference type="AlphaFoldDB" id="A0A5A5RD63"/>
<proteinExistence type="predicted"/>
<protein>
    <recommendedName>
        <fullName evidence="3">Phage protein D</fullName>
    </recommendedName>
</protein>
<comment type="caution">
    <text evidence="1">The sequence shown here is derived from an EMBL/GenBank/DDBJ whole genome shotgun (WGS) entry which is preliminary data.</text>
</comment>
<evidence type="ECO:0008006" key="3">
    <source>
        <dbReference type="Google" id="ProtNLM"/>
    </source>
</evidence>
<organism evidence="1 2">
    <name type="scientific">Microcystis aeruginosa NIES-2519</name>
    <dbReference type="NCBI Taxonomy" id="2303981"/>
    <lineage>
        <taxon>Bacteria</taxon>
        <taxon>Bacillati</taxon>
        <taxon>Cyanobacteriota</taxon>
        <taxon>Cyanophyceae</taxon>
        <taxon>Oscillatoriophycideae</taxon>
        <taxon>Chroococcales</taxon>
        <taxon>Microcystaceae</taxon>
        <taxon>Microcystis</taxon>
    </lineage>
</organism>
<dbReference type="RefSeq" id="WP_149979795.1">
    <property type="nucleotide sequence ID" value="NZ_BHVO01000164.1"/>
</dbReference>